<sequence>MKIKDFMIPDVISVKEQTTVKELLELLVEKKIGGVPVVNEDNTLVGVISDGDVIRYLKPNSRAVFDMFAIIMVNEQENLLEKLSYTLSKSVSNMMKTRDIITLHPDNKLEDAFSIFAKYHFKKIPITDENKRVVGVISRGDLLRHVTNTIIQKQ</sequence>
<dbReference type="PANTHER" id="PTHR43080">
    <property type="entry name" value="CBS DOMAIN-CONTAINING PROTEIN CBSX3, MITOCHONDRIAL"/>
    <property type="match status" value="1"/>
</dbReference>
<evidence type="ECO:0000256" key="2">
    <source>
        <dbReference type="PROSITE-ProRule" id="PRU00703"/>
    </source>
</evidence>
<gene>
    <name evidence="4" type="ORF">GCM10008025_02530</name>
</gene>
<feature type="domain" description="CBS" evidence="3">
    <location>
        <begin position="94"/>
        <end position="153"/>
    </location>
</feature>
<comment type="caution">
    <text evidence="4">The sequence shown here is derived from an EMBL/GenBank/DDBJ whole genome shotgun (WGS) entry which is preliminary data.</text>
</comment>
<evidence type="ECO:0000313" key="4">
    <source>
        <dbReference type="EMBL" id="GGA62091.1"/>
    </source>
</evidence>
<dbReference type="PANTHER" id="PTHR43080:SF2">
    <property type="entry name" value="CBS DOMAIN-CONTAINING PROTEIN"/>
    <property type="match status" value="1"/>
</dbReference>
<dbReference type="InterPro" id="IPR000644">
    <property type="entry name" value="CBS_dom"/>
</dbReference>
<feature type="domain" description="CBS" evidence="3">
    <location>
        <begin position="7"/>
        <end position="64"/>
    </location>
</feature>
<accession>A0A916W2G5</accession>
<dbReference type="SMART" id="SM00116">
    <property type="entry name" value="CBS"/>
    <property type="match status" value="2"/>
</dbReference>
<dbReference type="PROSITE" id="PS51371">
    <property type="entry name" value="CBS"/>
    <property type="match status" value="2"/>
</dbReference>
<organism evidence="4 5">
    <name type="scientific">Ornithinibacillus halotolerans</name>
    <dbReference type="NCBI Taxonomy" id="1274357"/>
    <lineage>
        <taxon>Bacteria</taxon>
        <taxon>Bacillati</taxon>
        <taxon>Bacillota</taxon>
        <taxon>Bacilli</taxon>
        <taxon>Bacillales</taxon>
        <taxon>Bacillaceae</taxon>
        <taxon>Ornithinibacillus</taxon>
    </lineage>
</organism>
<dbReference type="InterPro" id="IPR051257">
    <property type="entry name" value="Diverse_CBS-Domain"/>
</dbReference>
<keyword evidence="1 2" id="KW-0129">CBS domain</keyword>
<dbReference type="SUPFAM" id="SSF54631">
    <property type="entry name" value="CBS-domain pair"/>
    <property type="match status" value="1"/>
</dbReference>
<dbReference type="InterPro" id="IPR046342">
    <property type="entry name" value="CBS_dom_sf"/>
</dbReference>
<evidence type="ECO:0000256" key="1">
    <source>
        <dbReference type="ARBA" id="ARBA00023122"/>
    </source>
</evidence>
<keyword evidence="5" id="KW-1185">Reference proteome</keyword>
<dbReference type="EMBL" id="BMEY01000001">
    <property type="protein sequence ID" value="GGA62091.1"/>
    <property type="molecule type" value="Genomic_DNA"/>
</dbReference>
<dbReference type="Proteomes" id="UP000613512">
    <property type="component" value="Unassembled WGS sequence"/>
</dbReference>
<proteinExistence type="predicted"/>
<dbReference type="RefSeq" id="WP_188382862.1">
    <property type="nucleotide sequence ID" value="NZ_BMEY01000001.1"/>
</dbReference>
<reference evidence="4" key="2">
    <citation type="submission" date="2020-09" db="EMBL/GenBank/DDBJ databases">
        <authorList>
            <person name="Sun Q."/>
            <person name="Zhou Y."/>
        </authorList>
    </citation>
    <scope>NUCLEOTIDE SEQUENCE</scope>
    <source>
        <strain evidence="4">CGMCC 1.12408</strain>
    </source>
</reference>
<dbReference type="Gene3D" id="3.10.580.10">
    <property type="entry name" value="CBS-domain"/>
    <property type="match status" value="1"/>
</dbReference>
<dbReference type="Pfam" id="PF00571">
    <property type="entry name" value="CBS"/>
    <property type="match status" value="2"/>
</dbReference>
<name>A0A916W2G5_9BACI</name>
<protein>
    <submittedName>
        <fullName evidence="4">CBS domain-containing protein</fullName>
    </submittedName>
</protein>
<reference evidence="4" key="1">
    <citation type="journal article" date="2014" name="Int. J. Syst. Evol. Microbiol.">
        <title>Complete genome sequence of Corynebacterium casei LMG S-19264T (=DSM 44701T), isolated from a smear-ripened cheese.</title>
        <authorList>
            <consortium name="US DOE Joint Genome Institute (JGI-PGF)"/>
            <person name="Walter F."/>
            <person name="Albersmeier A."/>
            <person name="Kalinowski J."/>
            <person name="Ruckert C."/>
        </authorList>
    </citation>
    <scope>NUCLEOTIDE SEQUENCE</scope>
    <source>
        <strain evidence="4">CGMCC 1.12408</strain>
    </source>
</reference>
<evidence type="ECO:0000259" key="3">
    <source>
        <dbReference type="PROSITE" id="PS51371"/>
    </source>
</evidence>
<evidence type="ECO:0000313" key="5">
    <source>
        <dbReference type="Proteomes" id="UP000613512"/>
    </source>
</evidence>
<dbReference type="CDD" id="cd04586">
    <property type="entry name" value="CBS_pair_BON_assoc"/>
    <property type="match status" value="1"/>
</dbReference>
<dbReference type="AlphaFoldDB" id="A0A916W2G5"/>